<feature type="region of interest" description="Disordered" evidence="1">
    <location>
        <begin position="1"/>
        <end position="40"/>
    </location>
</feature>
<evidence type="ECO:0000313" key="3">
    <source>
        <dbReference type="Proteomes" id="UP000232638"/>
    </source>
</evidence>
<gene>
    <name evidence="2" type="ORF">THSYN_06055</name>
</gene>
<name>A0A2K8U4S8_9GAMM</name>
<keyword evidence="3" id="KW-1185">Reference proteome</keyword>
<protein>
    <submittedName>
        <fullName evidence="2">Uncharacterized protein</fullName>
    </submittedName>
</protein>
<accession>A0A2K8U4S8</accession>
<organism evidence="2 3">
    <name type="scientific">Candidatus Thiodictyon syntrophicum</name>
    <dbReference type="NCBI Taxonomy" id="1166950"/>
    <lineage>
        <taxon>Bacteria</taxon>
        <taxon>Pseudomonadati</taxon>
        <taxon>Pseudomonadota</taxon>
        <taxon>Gammaproteobacteria</taxon>
        <taxon>Chromatiales</taxon>
        <taxon>Chromatiaceae</taxon>
        <taxon>Thiodictyon</taxon>
    </lineage>
</organism>
<sequence length="103" mass="10498">MPSAFDNLCGPGKPLKSEPPDAKKFADAPDQPGERGAQAARLAGRGQLEALSGLCAGDTAAAVSPMCWPLCGPDQRALATVAISALASRRTAPDTGVTPLERL</sequence>
<dbReference type="Proteomes" id="UP000232638">
    <property type="component" value="Chromosome"/>
</dbReference>
<proteinExistence type="predicted"/>
<dbReference type="EMBL" id="CP020370">
    <property type="protein sequence ID" value="AUB80557.1"/>
    <property type="molecule type" value="Genomic_DNA"/>
</dbReference>
<evidence type="ECO:0000313" key="2">
    <source>
        <dbReference type="EMBL" id="AUB80557.1"/>
    </source>
</evidence>
<evidence type="ECO:0000256" key="1">
    <source>
        <dbReference type="SAM" id="MobiDB-lite"/>
    </source>
</evidence>
<feature type="compositionally biased region" description="Basic and acidic residues" evidence="1">
    <location>
        <begin position="15"/>
        <end position="27"/>
    </location>
</feature>
<dbReference type="KEGG" id="tsy:THSYN_06055"/>
<dbReference type="AlphaFoldDB" id="A0A2K8U4S8"/>
<reference evidence="2 3" key="1">
    <citation type="submission" date="2017-03" db="EMBL/GenBank/DDBJ databases">
        <title>Complete genome sequence of Candidatus 'Thiodictyon syntrophicum' sp. nov. strain Cad16T, a photolithoautotroph purple sulfur bacterium isolated from an alpine meromictic lake.</title>
        <authorList>
            <person name="Luedin S.M."/>
            <person name="Pothier J.F."/>
            <person name="Danza F."/>
            <person name="Storelli N."/>
            <person name="Wittwer M."/>
            <person name="Tonolla M."/>
        </authorList>
    </citation>
    <scope>NUCLEOTIDE SEQUENCE [LARGE SCALE GENOMIC DNA]</scope>
    <source>
        <strain evidence="2 3">Cad16T</strain>
    </source>
</reference>